<proteinExistence type="predicted"/>
<dbReference type="CDD" id="cd02511">
    <property type="entry name" value="Beta4Glucosyltransferase"/>
    <property type="match status" value="1"/>
</dbReference>
<evidence type="ECO:0000259" key="1">
    <source>
        <dbReference type="Pfam" id="PF00535"/>
    </source>
</evidence>
<dbReference type="STRING" id="1236973.JCM9157_22"/>
<accession>W4QN11</accession>
<evidence type="ECO:0000313" key="2">
    <source>
        <dbReference type="EMBL" id="GAE33038.1"/>
    </source>
</evidence>
<reference evidence="2 3" key="1">
    <citation type="journal article" date="2014" name="Genome Announc.">
        <title>Draft Genome Sequences of Three Alkaliphilic Bacillus Strains, Bacillus wakoensis JCM 9140T, Bacillus akibai JCM 9157T, and Bacillus hemicellulosilyticus JCM 9152T.</title>
        <authorList>
            <person name="Yuki M."/>
            <person name="Oshima K."/>
            <person name="Suda W."/>
            <person name="Oshida Y."/>
            <person name="Kitamura K."/>
            <person name="Iida T."/>
            <person name="Hattori M."/>
            <person name="Ohkuma M."/>
        </authorList>
    </citation>
    <scope>NUCLEOTIDE SEQUENCE [LARGE SCALE GENOMIC DNA]</scope>
    <source>
        <strain evidence="2 3">JCM 9157</strain>
    </source>
</reference>
<dbReference type="AlphaFoldDB" id="W4QN11"/>
<dbReference type="EMBL" id="BAUV01000001">
    <property type="protein sequence ID" value="GAE33038.1"/>
    <property type="molecule type" value="Genomic_DNA"/>
</dbReference>
<gene>
    <name evidence="2" type="ORF">JCM9157_22</name>
</gene>
<protein>
    <submittedName>
        <fullName evidence="2">Glycosyltransferase</fullName>
    </submittedName>
</protein>
<dbReference type="InterPro" id="IPR001173">
    <property type="entry name" value="Glyco_trans_2-like"/>
</dbReference>
<comment type="caution">
    <text evidence="2">The sequence shown here is derived from an EMBL/GenBank/DDBJ whole genome shotgun (WGS) entry which is preliminary data.</text>
</comment>
<dbReference type="PANTHER" id="PTHR43630:SF2">
    <property type="entry name" value="GLYCOSYLTRANSFERASE"/>
    <property type="match status" value="1"/>
</dbReference>
<dbReference type="SUPFAM" id="SSF81901">
    <property type="entry name" value="HCP-like"/>
    <property type="match status" value="1"/>
</dbReference>
<name>W4QN11_HALA3</name>
<dbReference type="Gene3D" id="3.90.550.10">
    <property type="entry name" value="Spore Coat Polysaccharide Biosynthesis Protein SpsA, Chain A"/>
    <property type="match status" value="1"/>
</dbReference>
<organism evidence="2 3">
    <name type="scientific">Halalkalibacter akibai (strain ATCC 43226 / DSM 21942 / CIP 109018 / JCM 9157 / 1139)</name>
    <name type="common">Bacillus akibai</name>
    <dbReference type="NCBI Taxonomy" id="1236973"/>
    <lineage>
        <taxon>Bacteria</taxon>
        <taxon>Bacillati</taxon>
        <taxon>Bacillota</taxon>
        <taxon>Bacilli</taxon>
        <taxon>Bacillales</taxon>
        <taxon>Bacillaceae</taxon>
        <taxon>Halalkalibacter</taxon>
    </lineage>
</organism>
<keyword evidence="2" id="KW-0808">Transferase</keyword>
<dbReference type="RefSeq" id="WP_035660796.1">
    <property type="nucleotide sequence ID" value="NZ_BAUV01000001.1"/>
</dbReference>
<sequence length="347" mass="40943">MIVKNEEQNLSKCLDSIHDIVNEIVIVDTGSTDNTKKIAKKYGAKIFDFTWNNNFADARNFSLDQSQSKWNLVLDADEYIEKINLVEFNNFLKNEIAIGKIQINSKFLQEGEERFSRNYVSRLFPRDIRYEGRIHEQLISELPRRELEITVNHTGYFLNNKASRNIPLLIKELGESPNDPYYLFQLGKEYQINKDFNLSKKYLDICYQVLKGNEQFYQSAVICYLHTLKYLEEFNRAFLILNENIERLDKRSDFHFIKALLLMDLIFKDTKTYSHLLTEIESCYLRCIEIGENNSDDIVSGTGNFMAFYNLGVYYETTNQFTKALEFYKLSANYKYMPAIKRLEKIK</sequence>
<dbReference type="OrthoDB" id="9815923at2"/>
<dbReference type="InterPro" id="IPR029044">
    <property type="entry name" value="Nucleotide-diphossugar_trans"/>
</dbReference>
<dbReference type="InterPro" id="IPR011990">
    <property type="entry name" value="TPR-like_helical_dom_sf"/>
</dbReference>
<dbReference type="GO" id="GO:0016740">
    <property type="term" value="F:transferase activity"/>
    <property type="evidence" value="ECO:0007669"/>
    <property type="project" value="UniProtKB-KW"/>
</dbReference>
<dbReference type="eggNOG" id="COG0463">
    <property type="taxonomic scope" value="Bacteria"/>
</dbReference>
<dbReference type="Gene3D" id="1.25.40.10">
    <property type="entry name" value="Tetratricopeptide repeat domain"/>
    <property type="match status" value="1"/>
</dbReference>
<dbReference type="Pfam" id="PF00535">
    <property type="entry name" value="Glycos_transf_2"/>
    <property type="match status" value="1"/>
</dbReference>
<dbReference type="PANTHER" id="PTHR43630">
    <property type="entry name" value="POLY-BETA-1,6-N-ACETYL-D-GLUCOSAMINE SYNTHASE"/>
    <property type="match status" value="1"/>
</dbReference>
<evidence type="ECO:0000313" key="3">
    <source>
        <dbReference type="Proteomes" id="UP000018896"/>
    </source>
</evidence>
<dbReference type="Proteomes" id="UP000018896">
    <property type="component" value="Unassembled WGS sequence"/>
</dbReference>
<feature type="domain" description="Glycosyltransferase 2-like" evidence="1">
    <location>
        <begin position="1"/>
        <end position="99"/>
    </location>
</feature>
<keyword evidence="3" id="KW-1185">Reference proteome</keyword>
<dbReference type="SUPFAM" id="SSF53448">
    <property type="entry name" value="Nucleotide-diphospho-sugar transferases"/>
    <property type="match status" value="1"/>
</dbReference>